<dbReference type="EC" id="1.14.13.107" evidence="5"/>
<feature type="compositionally biased region" description="Polar residues" evidence="3">
    <location>
        <begin position="9"/>
        <end position="29"/>
    </location>
</feature>
<dbReference type="InterPro" id="IPR011251">
    <property type="entry name" value="Luciferase-like_dom"/>
</dbReference>
<proteinExistence type="predicted"/>
<evidence type="ECO:0000313" key="6">
    <source>
        <dbReference type="Proteomes" id="UP000279306"/>
    </source>
</evidence>
<gene>
    <name evidence="5" type="primary">limB_1</name>
    <name evidence="5" type="ORF">NCTC10437_00959</name>
</gene>
<dbReference type="GO" id="GO:0005829">
    <property type="term" value="C:cytosol"/>
    <property type="evidence" value="ECO:0007669"/>
    <property type="project" value="TreeGrafter"/>
</dbReference>
<accession>A0A3S4T682</accession>
<dbReference type="GO" id="GO:0052601">
    <property type="term" value="F:limonene 1,2-monooxygenase [NAD(P)H) activity"/>
    <property type="evidence" value="ECO:0007669"/>
    <property type="project" value="UniProtKB-EC"/>
</dbReference>
<dbReference type="EC" id="1.14.14.3" evidence="5"/>
<dbReference type="KEGG" id="mauu:NCTC10437_00959"/>
<evidence type="ECO:0000313" key="5">
    <source>
        <dbReference type="EMBL" id="VEG51846.1"/>
    </source>
</evidence>
<feature type="domain" description="Luciferase-like" evidence="4">
    <location>
        <begin position="41"/>
        <end position="271"/>
    </location>
</feature>
<dbReference type="InterPro" id="IPR050766">
    <property type="entry name" value="Bact_Lucif_Oxidored"/>
</dbReference>
<dbReference type="EMBL" id="LR134356">
    <property type="protein sequence ID" value="VEG51846.1"/>
    <property type="molecule type" value="Genomic_DNA"/>
</dbReference>
<evidence type="ECO:0000259" key="4">
    <source>
        <dbReference type="Pfam" id="PF00296"/>
    </source>
</evidence>
<dbReference type="Pfam" id="PF00296">
    <property type="entry name" value="Bac_luciferase"/>
    <property type="match status" value="1"/>
</dbReference>
<dbReference type="SUPFAM" id="SSF51679">
    <property type="entry name" value="Bacterial luciferase-like"/>
    <property type="match status" value="1"/>
</dbReference>
<dbReference type="Gene3D" id="3.20.20.30">
    <property type="entry name" value="Luciferase-like domain"/>
    <property type="match status" value="1"/>
</dbReference>
<sequence length="346" mass="37973">MTPPPNPSDVETATRVPNSRHSSPPAQSQRTVPEFGIFFRLNDTEADPVRQYHDGLDLISYAEELGLSTAWITSHHFRSDKGTIASPLVFLAAASQRTSRIKLGAGVVVITLENPIRVAEDAVIADALSNGRLQLGLGSGLEDWAFGPFGVDWDDRLRVYAHKVARLRSVLNGDDLGGGRTLYPPAGNLRQRLWRVASDPAHAEEIGRVGDNLLLRSSKALTFEGNLARHSEAIDAFRSHAGPHQRIAASRTVIVAETVAKARELAGQHAIDLHLKHGNGEPWYGDPELVRDRLRHDPELDHVDEVLLQVAPAKLTLAQWKASLALTVSEVLEPVRKEGREYARIS</sequence>
<dbReference type="InterPro" id="IPR036661">
    <property type="entry name" value="Luciferase-like_sf"/>
</dbReference>
<keyword evidence="2" id="KW-0503">Monooxygenase</keyword>
<keyword evidence="6" id="KW-1185">Reference proteome</keyword>
<evidence type="ECO:0000256" key="3">
    <source>
        <dbReference type="SAM" id="MobiDB-lite"/>
    </source>
</evidence>
<organism evidence="5 6">
    <name type="scientific">Mycolicibacterium aurum</name>
    <name type="common">Mycobacterium aurum</name>
    <dbReference type="NCBI Taxonomy" id="1791"/>
    <lineage>
        <taxon>Bacteria</taxon>
        <taxon>Bacillati</taxon>
        <taxon>Actinomycetota</taxon>
        <taxon>Actinomycetes</taxon>
        <taxon>Mycobacteriales</taxon>
        <taxon>Mycobacteriaceae</taxon>
        <taxon>Mycolicibacterium</taxon>
    </lineage>
</organism>
<reference evidence="5 6" key="1">
    <citation type="submission" date="2018-12" db="EMBL/GenBank/DDBJ databases">
        <authorList>
            <consortium name="Pathogen Informatics"/>
        </authorList>
    </citation>
    <scope>NUCLEOTIDE SEQUENCE [LARGE SCALE GENOMIC DNA]</scope>
    <source>
        <strain evidence="5 6">NCTC10437</strain>
    </source>
</reference>
<keyword evidence="1 5" id="KW-0560">Oxidoreductase</keyword>
<dbReference type="GO" id="GO:0047646">
    <property type="term" value="F:alkanal monooxygenase (FMN-linked) activity"/>
    <property type="evidence" value="ECO:0007669"/>
    <property type="project" value="UniProtKB-EC"/>
</dbReference>
<dbReference type="Proteomes" id="UP000279306">
    <property type="component" value="Chromosome"/>
</dbReference>
<evidence type="ECO:0000256" key="2">
    <source>
        <dbReference type="ARBA" id="ARBA00023033"/>
    </source>
</evidence>
<protein>
    <submittedName>
        <fullName evidence="5">Luciferase family protein</fullName>
        <ecNumber evidence="5">1.14.13.107</ecNumber>
        <ecNumber evidence="5">1.14.14.3</ecNumber>
    </submittedName>
</protein>
<dbReference type="OrthoDB" id="7903015at2"/>
<name>A0A3S4T682_MYCAU</name>
<dbReference type="PANTHER" id="PTHR30137:SF8">
    <property type="entry name" value="BLR5498 PROTEIN"/>
    <property type="match status" value="1"/>
</dbReference>
<evidence type="ECO:0000256" key="1">
    <source>
        <dbReference type="ARBA" id="ARBA00023002"/>
    </source>
</evidence>
<dbReference type="PANTHER" id="PTHR30137">
    <property type="entry name" value="LUCIFERASE-LIKE MONOOXYGENASE"/>
    <property type="match status" value="1"/>
</dbReference>
<dbReference type="STRING" id="1791.GCA_001049355_04274"/>
<dbReference type="AlphaFoldDB" id="A0A3S4T682"/>
<feature type="region of interest" description="Disordered" evidence="3">
    <location>
        <begin position="1"/>
        <end position="29"/>
    </location>
</feature>